<keyword evidence="4 9" id="KW-0812">Transmembrane</keyword>
<dbReference type="EMBL" id="JALJOU010000128">
    <property type="protein sequence ID" value="KAK9819163.1"/>
    <property type="molecule type" value="Genomic_DNA"/>
</dbReference>
<evidence type="ECO:0000256" key="3">
    <source>
        <dbReference type="ARBA" id="ARBA00022448"/>
    </source>
</evidence>
<dbReference type="PANTHER" id="PTHR48023:SF4">
    <property type="entry name" value="D-XYLOSE-PROTON SYMPORTER-LIKE 2"/>
    <property type="match status" value="1"/>
</dbReference>
<gene>
    <name evidence="11" type="ORF">WJX81_007550</name>
</gene>
<dbReference type="GO" id="GO:0022857">
    <property type="term" value="F:transmembrane transporter activity"/>
    <property type="evidence" value="ECO:0007669"/>
    <property type="project" value="InterPro"/>
</dbReference>
<accession>A0AAW1QC58</accession>
<evidence type="ECO:0000256" key="1">
    <source>
        <dbReference type="ARBA" id="ARBA00004141"/>
    </source>
</evidence>
<dbReference type="GO" id="GO:1904659">
    <property type="term" value="P:D-glucose transmembrane transport"/>
    <property type="evidence" value="ECO:0007669"/>
    <property type="project" value="UniProtKB-ARBA"/>
</dbReference>
<dbReference type="Proteomes" id="UP001445335">
    <property type="component" value="Unassembled WGS sequence"/>
</dbReference>
<name>A0AAW1QC58_9CHLO</name>
<dbReference type="InterPro" id="IPR005828">
    <property type="entry name" value="MFS_sugar_transport-like"/>
</dbReference>
<feature type="domain" description="Major facilitator superfamily (MFS) profile" evidence="10">
    <location>
        <begin position="71"/>
        <end position="506"/>
    </location>
</feature>
<feature type="transmembrane region" description="Helical" evidence="9">
    <location>
        <begin position="203"/>
        <end position="221"/>
    </location>
</feature>
<dbReference type="InterPro" id="IPR003663">
    <property type="entry name" value="Sugar/inositol_transpt"/>
</dbReference>
<feature type="transmembrane region" description="Helical" evidence="9">
    <location>
        <begin position="65"/>
        <end position="84"/>
    </location>
</feature>
<dbReference type="Pfam" id="PF00083">
    <property type="entry name" value="Sugar_tr"/>
    <property type="match status" value="1"/>
</dbReference>
<dbReference type="NCBIfam" id="TIGR00879">
    <property type="entry name" value="SP"/>
    <property type="match status" value="1"/>
</dbReference>
<dbReference type="PROSITE" id="PS00217">
    <property type="entry name" value="SUGAR_TRANSPORT_2"/>
    <property type="match status" value="1"/>
</dbReference>
<evidence type="ECO:0000259" key="10">
    <source>
        <dbReference type="PROSITE" id="PS50850"/>
    </source>
</evidence>
<feature type="transmembrane region" description="Helical" evidence="9">
    <location>
        <begin position="173"/>
        <end position="191"/>
    </location>
</feature>
<keyword evidence="12" id="KW-1185">Reference proteome</keyword>
<dbReference type="PANTHER" id="PTHR48023">
    <property type="entry name" value="D-XYLOSE-PROTON SYMPORTER-LIKE 2"/>
    <property type="match status" value="1"/>
</dbReference>
<sequence>MQARGGTAFALRQDVETPQSSPKLGKGGGPDNGAVEDAPIEALAEKAAEDAFNDSQDPEEPPVDWLITMLLFFFPAVGGLLFGYDIGATSGALESLKSAATSGTDWYQLTSWQEGQVVSASLFGALAGSALAFVVGDKLGRKRELQLGAALYGGAAAAMAMAPSLNFLLGGRALYGLGIGFAMHAAPAYIAEAAPARVRGLLISLKECFVVVGILLGYLASYKYAEQVGGWRAMYGLALPPALALLAGMTWLPDSPRWLLLSGAGRQAAANALSRARGRYGSDAATVSTEIAAMERAAERSGDNPGVLGLFQGRFARPLAVGTSLMFFQQVTGQPSVLYYASEIFEDAGFAAGAEANGISVLLGLFKLVMTGVAVAKVDSLGRRPLLLGGVSAMVASLLALGAAELALTGRLESYVSVAALLLYVGAYQISFGPISWLMVGEVFPLAVRGQASALATLTNFASNFAVSLVLPSMQDGLGPGATYLIFAGVGVVAVTTIAAIVPETKGKTLEEIEAIFKTGGKGE</sequence>
<reference evidence="11 12" key="1">
    <citation type="journal article" date="2024" name="Nat. Commun.">
        <title>Phylogenomics reveals the evolutionary origins of lichenization in chlorophyte algae.</title>
        <authorList>
            <person name="Puginier C."/>
            <person name="Libourel C."/>
            <person name="Otte J."/>
            <person name="Skaloud P."/>
            <person name="Haon M."/>
            <person name="Grisel S."/>
            <person name="Petersen M."/>
            <person name="Berrin J.G."/>
            <person name="Delaux P.M."/>
            <person name="Dal Grande F."/>
            <person name="Keller J."/>
        </authorList>
    </citation>
    <scope>NUCLEOTIDE SEQUENCE [LARGE SCALE GENOMIC DNA]</scope>
    <source>
        <strain evidence="11 12">SAG 245.80</strain>
    </source>
</reference>
<dbReference type="FunFam" id="1.20.1250.20:FF:000118">
    <property type="entry name" value="D-xylose-proton symporter-like 3, chloroplastic"/>
    <property type="match status" value="1"/>
</dbReference>
<proteinExistence type="inferred from homology"/>
<comment type="caution">
    <text evidence="11">The sequence shown here is derived from an EMBL/GenBank/DDBJ whole genome shotgun (WGS) entry which is preliminary data.</text>
</comment>
<feature type="transmembrane region" description="Helical" evidence="9">
    <location>
        <begin position="452"/>
        <end position="471"/>
    </location>
</feature>
<keyword evidence="5 9" id="KW-1133">Transmembrane helix</keyword>
<feature type="transmembrane region" description="Helical" evidence="9">
    <location>
        <begin position="233"/>
        <end position="252"/>
    </location>
</feature>
<dbReference type="Gene3D" id="1.20.1250.20">
    <property type="entry name" value="MFS general substrate transporter like domains"/>
    <property type="match status" value="1"/>
</dbReference>
<feature type="transmembrane region" description="Helical" evidence="9">
    <location>
        <begin position="483"/>
        <end position="502"/>
    </location>
</feature>
<evidence type="ECO:0000256" key="6">
    <source>
        <dbReference type="ARBA" id="ARBA00023136"/>
    </source>
</evidence>
<dbReference type="InterPro" id="IPR050820">
    <property type="entry name" value="MFS_Sugar_Transporter"/>
</dbReference>
<dbReference type="InterPro" id="IPR020846">
    <property type="entry name" value="MFS_dom"/>
</dbReference>
<dbReference type="SUPFAM" id="SSF103473">
    <property type="entry name" value="MFS general substrate transporter"/>
    <property type="match status" value="1"/>
</dbReference>
<organism evidence="11 12">
    <name type="scientific">Elliptochloris bilobata</name>
    <dbReference type="NCBI Taxonomy" id="381761"/>
    <lineage>
        <taxon>Eukaryota</taxon>
        <taxon>Viridiplantae</taxon>
        <taxon>Chlorophyta</taxon>
        <taxon>core chlorophytes</taxon>
        <taxon>Trebouxiophyceae</taxon>
        <taxon>Trebouxiophyceae incertae sedis</taxon>
        <taxon>Elliptochloris clade</taxon>
        <taxon>Elliptochloris</taxon>
    </lineage>
</organism>
<keyword evidence="3 7" id="KW-0813">Transport</keyword>
<protein>
    <recommendedName>
        <fullName evidence="10">Major facilitator superfamily (MFS) profile domain-containing protein</fullName>
    </recommendedName>
</protein>
<evidence type="ECO:0000256" key="2">
    <source>
        <dbReference type="ARBA" id="ARBA00010992"/>
    </source>
</evidence>
<dbReference type="PRINTS" id="PR00171">
    <property type="entry name" value="SUGRTRNSPORT"/>
</dbReference>
<evidence type="ECO:0000313" key="11">
    <source>
        <dbReference type="EMBL" id="KAK9819163.1"/>
    </source>
</evidence>
<dbReference type="InterPro" id="IPR005829">
    <property type="entry name" value="Sugar_transporter_CS"/>
</dbReference>
<evidence type="ECO:0000256" key="7">
    <source>
        <dbReference type="RuleBase" id="RU003346"/>
    </source>
</evidence>
<comment type="subcellular location">
    <subcellularLocation>
        <location evidence="1">Membrane</location>
        <topology evidence="1">Multi-pass membrane protein</topology>
    </subcellularLocation>
</comment>
<feature type="transmembrane region" description="Helical" evidence="9">
    <location>
        <begin position="386"/>
        <end position="408"/>
    </location>
</feature>
<feature type="region of interest" description="Disordered" evidence="8">
    <location>
        <begin position="1"/>
        <end position="38"/>
    </location>
</feature>
<comment type="similarity">
    <text evidence="2 7">Belongs to the major facilitator superfamily. Sugar transporter (TC 2.A.1.1) family.</text>
</comment>
<feature type="transmembrane region" description="Helical" evidence="9">
    <location>
        <begin position="414"/>
        <end position="440"/>
    </location>
</feature>
<evidence type="ECO:0000256" key="9">
    <source>
        <dbReference type="SAM" id="Phobius"/>
    </source>
</evidence>
<dbReference type="GO" id="GO:0016020">
    <property type="term" value="C:membrane"/>
    <property type="evidence" value="ECO:0007669"/>
    <property type="project" value="UniProtKB-SubCell"/>
</dbReference>
<dbReference type="InterPro" id="IPR036259">
    <property type="entry name" value="MFS_trans_sf"/>
</dbReference>
<dbReference type="GO" id="GO:0005737">
    <property type="term" value="C:cytoplasm"/>
    <property type="evidence" value="ECO:0007669"/>
    <property type="project" value="UniProtKB-ARBA"/>
</dbReference>
<dbReference type="PROSITE" id="PS50850">
    <property type="entry name" value="MFS"/>
    <property type="match status" value="1"/>
</dbReference>
<feature type="transmembrane region" description="Helical" evidence="9">
    <location>
        <begin position="117"/>
        <end position="135"/>
    </location>
</feature>
<feature type="transmembrane region" description="Helical" evidence="9">
    <location>
        <begin position="147"/>
        <end position="167"/>
    </location>
</feature>
<dbReference type="AlphaFoldDB" id="A0AAW1QC58"/>
<evidence type="ECO:0000256" key="8">
    <source>
        <dbReference type="SAM" id="MobiDB-lite"/>
    </source>
</evidence>
<evidence type="ECO:0000313" key="12">
    <source>
        <dbReference type="Proteomes" id="UP001445335"/>
    </source>
</evidence>
<keyword evidence="6 9" id="KW-0472">Membrane</keyword>
<dbReference type="PROSITE" id="PS00216">
    <property type="entry name" value="SUGAR_TRANSPORT_1"/>
    <property type="match status" value="1"/>
</dbReference>
<evidence type="ECO:0000256" key="5">
    <source>
        <dbReference type="ARBA" id="ARBA00022989"/>
    </source>
</evidence>
<evidence type="ECO:0000256" key="4">
    <source>
        <dbReference type="ARBA" id="ARBA00022692"/>
    </source>
</evidence>